<dbReference type="Proteomes" id="UP001195660">
    <property type="component" value="Unassembled WGS sequence"/>
</dbReference>
<comment type="similarity">
    <text evidence="5">Belongs to the 4-toluene sulfonate uptake permease (TSUP) (TC 2.A.102) family.</text>
</comment>
<dbReference type="PANTHER" id="PTHR43701">
    <property type="entry name" value="MEMBRANE TRANSPORTER PROTEIN MJ0441-RELATED"/>
    <property type="match status" value="1"/>
</dbReference>
<keyword evidence="3 5" id="KW-1133">Transmembrane helix</keyword>
<name>A0ABS2C7K7_9NEIS</name>
<comment type="subcellular location">
    <subcellularLocation>
        <location evidence="5">Cell membrane</location>
        <topology evidence="5">Multi-pass membrane protein</topology>
    </subcellularLocation>
    <subcellularLocation>
        <location evidence="1">Membrane</location>
        <topology evidence="1">Multi-pass membrane protein</topology>
    </subcellularLocation>
</comment>
<feature type="transmembrane region" description="Helical" evidence="5">
    <location>
        <begin position="30"/>
        <end position="53"/>
    </location>
</feature>
<feature type="transmembrane region" description="Helical" evidence="5">
    <location>
        <begin position="74"/>
        <end position="94"/>
    </location>
</feature>
<feature type="transmembrane region" description="Helical" evidence="5">
    <location>
        <begin position="197"/>
        <end position="220"/>
    </location>
</feature>
<dbReference type="InterPro" id="IPR051598">
    <property type="entry name" value="TSUP/Inactive_protease-like"/>
</dbReference>
<evidence type="ECO:0000256" key="3">
    <source>
        <dbReference type="ARBA" id="ARBA00022989"/>
    </source>
</evidence>
<accession>A0ABS2C7K7</accession>
<dbReference type="RefSeq" id="WP_203569356.1">
    <property type="nucleotide sequence ID" value="NZ_WOFE01000001.1"/>
</dbReference>
<dbReference type="PANTHER" id="PTHR43701:SF2">
    <property type="entry name" value="MEMBRANE TRANSPORTER PROTEIN YJNA-RELATED"/>
    <property type="match status" value="1"/>
</dbReference>
<reference evidence="6 7" key="1">
    <citation type="submission" date="2019-11" db="EMBL/GenBank/DDBJ databases">
        <title>Novel Deefgea species.</title>
        <authorList>
            <person name="Han J.-H."/>
        </authorList>
    </citation>
    <scope>NUCLEOTIDE SEQUENCE [LARGE SCALE GENOMIC DNA]</scope>
    <source>
        <strain evidence="6 7">LMG 24817</strain>
    </source>
</reference>
<evidence type="ECO:0000313" key="6">
    <source>
        <dbReference type="EMBL" id="MBM5570027.1"/>
    </source>
</evidence>
<proteinExistence type="inferred from homology"/>
<dbReference type="Pfam" id="PF01925">
    <property type="entry name" value="TauE"/>
    <property type="match status" value="1"/>
</dbReference>
<evidence type="ECO:0000256" key="2">
    <source>
        <dbReference type="ARBA" id="ARBA00022692"/>
    </source>
</evidence>
<gene>
    <name evidence="6" type="ORF">GM173_00370</name>
</gene>
<keyword evidence="2 5" id="KW-0812">Transmembrane</keyword>
<keyword evidence="5" id="KW-1003">Cell membrane</keyword>
<keyword evidence="7" id="KW-1185">Reference proteome</keyword>
<evidence type="ECO:0000313" key="7">
    <source>
        <dbReference type="Proteomes" id="UP001195660"/>
    </source>
</evidence>
<evidence type="ECO:0000256" key="4">
    <source>
        <dbReference type="ARBA" id="ARBA00023136"/>
    </source>
</evidence>
<feature type="transmembrane region" description="Helical" evidence="5">
    <location>
        <begin position="106"/>
        <end position="124"/>
    </location>
</feature>
<dbReference type="EMBL" id="WOFE01000001">
    <property type="protein sequence ID" value="MBM5570027.1"/>
    <property type="molecule type" value="Genomic_DNA"/>
</dbReference>
<feature type="transmembrane region" description="Helical" evidence="5">
    <location>
        <begin position="145"/>
        <end position="177"/>
    </location>
</feature>
<keyword evidence="4 5" id="KW-0472">Membrane</keyword>
<dbReference type="InterPro" id="IPR002781">
    <property type="entry name" value="TM_pro_TauE-like"/>
</dbReference>
<evidence type="ECO:0000256" key="5">
    <source>
        <dbReference type="RuleBase" id="RU363041"/>
    </source>
</evidence>
<feature type="transmembrane region" description="Helical" evidence="5">
    <location>
        <begin position="241"/>
        <end position="258"/>
    </location>
</feature>
<protein>
    <recommendedName>
        <fullName evidence="5">Probable membrane transporter protein</fullName>
    </recommendedName>
</protein>
<organism evidence="6 7">
    <name type="scientific">Deefgea chitinilytica</name>
    <dbReference type="NCBI Taxonomy" id="570276"/>
    <lineage>
        <taxon>Bacteria</taxon>
        <taxon>Pseudomonadati</taxon>
        <taxon>Pseudomonadota</taxon>
        <taxon>Betaproteobacteria</taxon>
        <taxon>Neisseriales</taxon>
        <taxon>Chitinibacteraceae</taxon>
        <taxon>Deefgea</taxon>
    </lineage>
</organism>
<evidence type="ECO:0000256" key="1">
    <source>
        <dbReference type="ARBA" id="ARBA00004141"/>
    </source>
</evidence>
<sequence>MELYNLIAGLLVGIIIGATGMGGGSLMTPLLIWLFGVAPTTAIGTNLCFAAITKTFGSFIHIKNKTVDWMIVQRMAKGSIPSAIITLTIVYLLGFNSETSSELTKPLSIILFTTALIILLKPWLFQLGRNKRLQTPEKFKVYQPILTILMGGALGIIVSLTSIGAGTIGTVMLVYLYPLRMNGIKLVGTDIAHATPLAYVAAIGYIAMGNVDFIVLFSMLMGSVPGIIIGSKLGIKLPDSLLRYAIALTLIFISLKMFNKI</sequence>
<comment type="caution">
    <text evidence="6">The sequence shown here is derived from an EMBL/GenBank/DDBJ whole genome shotgun (WGS) entry which is preliminary data.</text>
</comment>